<evidence type="ECO:0000313" key="3">
    <source>
        <dbReference type="EMBL" id="MBO3115970.1"/>
    </source>
</evidence>
<gene>
    <name evidence="3" type="ORF">J4050_04385</name>
</gene>
<protein>
    <submittedName>
        <fullName evidence="3">Universal stress protein</fullName>
    </submittedName>
</protein>
<sequence>MKLRILLPTDFSKNSWHAITYALELYKSNSCEFYLLNVFSATGNIMKSLMNMEPGSELYEMAKAQSETGLANMLDMLVLNREKYPNHNFNTISMFNSTVEAIKIVVDDKDIDLIVMGTKGETASRTMVYGSTAVNVMEKVRNCPVLVVPEKAKPAMPKEIVFPTNYKLPVKKKELQYLIDIAKKTHATIQVLYINEGELSHSQLENKALLQEHFAEVNFVFRQLSNMHVPTAINCFVESRESDMVAFINKKHLFFGSILSQALVKEIGYDCKVPILVMHNLKN</sequence>
<dbReference type="PRINTS" id="PR01438">
    <property type="entry name" value="UNVRSLSTRESS"/>
</dbReference>
<dbReference type="SUPFAM" id="SSF52402">
    <property type="entry name" value="Adenine nucleotide alpha hydrolases-like"/>
    <property type="match status" value="2"/>
</dbReference>
<comment type="similarity">
    <text evidence="1">Belongs to the universal stress protein A family.</text>
</comment>
<dbReference type="RefSeq" id="WP_208152732.1">
    <property type="nucleotide sequence ID" value="NZ_JAGEVF010000002.1"/>
</dbReference>
<dbReference type="Gene3D" id="3.40.50.12370">
    <property type="match status" value="1"/>
</dbReference>
<feature type="domain" description="UspA" evidence="2">
    <location>
        <begin position="4"/>
        <end position="149"/>
    </location>
</feature>
<keyword evidence="4" id="KW-1185">Reference proteome</keyword>
<dbReference type="PANTHER" id="PTHR46268:SF22">
    <property type="entry name" value="SENSOR PROTEIN KDPD-RELATED"/>
    <property type="match status" value="1"/>
</dbReference>
<evidence type="ECO:0000259" key="2">
    <source>
        <dbReference type="Pfam" id="PF00582"/>
    </source>
</evidence>
<dbReference type="CDD" id="cd00293">
    <property type="entry name" value="USP-like"/>
    <property type="match status" value="1"/>
</dbReference>
<organism evidence="3 4">
    <name type="scientific">Winogradskyella pelagia</name>
    <dbReference type="NCBI Taxonomy" id="2819984"/>
    <lineage>
        <taxon>Bacteria</taxon>
        <taxon>Pseudomonadati</taxon>
        <taxon>Bacteroidota</taxon>
        <taxon>Flavobacteriia</taxon>
        <taxon>Flavobacteriales</taxon>
        <taxon>Flavobacteriaceae</taxon>
        <taxon>Winogradskyella</taxon>
    </lineage>
</organism>
<reference evidence="3 4" key="1">
    <citation type="submission" date="2021-03" db="EMBL/GenBank/DDBJ databases">
        <title>Winogradskyella sp. nov., isolated from costal sediment.</title>
        <authorList>
            <person name="Gao C."/>
        </authorList>
    </citation>
    <scope>NUCLEOTIDE SEQUENCE [LARGE SCALE GENOMIC DNA]</scope>
    <source>
        <strain evidence="3 4">DF17</strain>
    </source>
</reference>
<evidence type="ECO:0000313" key="4">
    <source>
        <dbReference type="Proteomes" id="UP000676776"/>
    </source>
</evidence>
<accession>A0ABS3SZQ1</accession>
<proteinExistence type="inferred from homology"/>
<evidence type="ECO:0000256" key="1">
    <source>
        <dbReference type="ARBA" id="ARBA00008791"/>
    </source>
</evidence>
<dbReference type="Proteomes" id="UP000676776">
    <property type="component" value="Unassembled WGS sequence"/>
</dbReference>
<comment type="caution">
    <text evidence="3">The sequence shown here is derived from an EMBL/GenBank/DDBJ whole genome shotgun (WGS) entry which is preliminary data.</text>
</comment>
<dbReference type="EMBL" id="JAGEVF010000002">
    <property type="protein sequence ID" value="MBO3115970.1"/>
    <property type="molecule type" value="Genomic_DNA"/>
</dbReference>
<dbReference type="InterPro" id="IPR006016">
    <property type="entry name" value="UspA"/>
</dbReference>
<dbReference type="InterPro" id="IPR006015">
    <property type="entry name" value="Universal_stress_UspA"/>
</dbReference>
<dbReference type="Pfam" id="PF00582">
    <property type="entry name" value="Usp"/>
    <property type="match status" value="1"/>
</dbReference>
<name>A0ABS3SZQ1_9FLAO</name>
<dbReference type="PANTHER" id="PTHR46268">
    <property type="entry name" value="STRESS RESPONSE PROTEIN NHAX"/>
    <property type="match status" value="1"/>
</dbReference>